<evidence type="ECO:0000313" key="5">
    <source>
        <dbReference type="Proteomes" id="UP001303889"/>
    </source>
</evidence>
<comment type="caution">
    <text evidence="4">The sequence shown here is derived from an EMBL/GenBank/DDBJ whole genome shotgun (WGS) entry which is preliminary data.</text>
</comment>
<evidence type="ECO:0000313" key="4">
    <source>
        <dbReference type="EMBL" id="KAK3902142.1"/>
    </source>
</evidence>
<protein>
    <recommendedName>
        <fullName evidence="3">Apple domain-containing protein</fullName>
    </recommendedName>
</protein>
<feature type="compositionally biased region" description="Basic and acidic residues" evidence="1">
    <location>
        <begin position="29"/>
        <end position="41"/>
    </location>
</feature>
<dbReference type="Proteomes" id="UP001303889">
    <property type="component" value="Unassembled WGS sequence"/>
</dbReference>
<dbReference type="InterPro" id="IPR003609">
    <property type="entry name" value="Pan_app"/>
</dbReference>
<proteinExistence type="predicted"/>
<gene>
    <name evidence="4" type="ORF">C8A05DRAFT_44378</name>
</gene>
<sequence>MARKPKPPAYHDGLIPYPPSPSTYPEVVPADHDPAKHEKSYPELVPPSSASPSHPSTPNPLSATTGTPPPPSATPGREAEQLSPLTAPPPVFAAAPRSSGVNSLRGAWSEVGEDEMEAGEDRGLWMGRGFWMGVGAGVVVAALVGVLAGVLAGGIKVPGQNTSGTLPSVTDPTCPGVNGLNYTTAVANPEGKVYRLRCDADFPGGDGALGLYSGAAETMAACLDACARRSDCVGAVFHARATPKQCWLKQFVGTIKTGGEAEGVVSGVLWQ</sequence>
<reference evidence="4" key="2">
    <citation type="submission" date="2023-05" db="EMBL/GenBank/DDBJ databases">
        <authorList>
            <consortium name="Lawrence Berkeley National Laboratory"/>
            <person name="Steindorff A."/>
            <person name="Hensen N."/>
            <person name="Bonometti L."/>
            <person name="Westerberg I."/>
            <person name="Brannstrom I.O."/>
            <person name="Guillou S."/>
            <person name="Cros-Aarteil S."/>
            <person name="Calhoun S."/>
            <person name="Haridas S."/>
            <person name="Kuo A."/>
            <person name="Mondo S."/>
            <person name="Pangilinan J."/>
            <person name="Riley R."/>
            <person name="Labutti K."/>
            <person name="Andreopoulos B."/>
            <person name="Lipzen A."/>
            <person name="Chen C."/>
            <person name="Yanf M."/>
            <person name="Daum C."/>
            <person name="Ng V."/>
            <person name="Clum A."/>
            <person name="Ohm R."/>
            <person name="Martin F."/>
            <person name="Silar P."/>
            <person name="Natvig D."/>
            <person name="Lalanne C."/>
            <person name="Gautier V."/>
            <person name="Ament-Velasquez S.L."/>
            <person name="Kruys A."/>
            <person name="Hutchinson M.I."/>
            <person name="Powell A.J."/>
            <person name="Barry K."/>
            <person name="Miller A.N."/>
            <person name="Grigoriev I.V."/>
            <person name="Debuchy R."/>
            <person name="Gladieux P."/>
            <person name="Thoren M.H."/>
            <person name="Johannesson H."/>
        </authorList>
    </citation>
    <scope>NUCLEOTIDE SEQUENCE</scope>
    <source>
        <strain evidence="4">CBS 103.79</strain>
    </source>
</reference>
<keyword evidence="2" id="KW-1133">Transmembrane helix</keyword>
<evidence type="ECO:0000256" key="2">
    <source>
        <dbReference type="SAM" id="Phobius"/>
    </source>
</evidence>
<feature type="region of interest" description="Disordered" evidence="1">
    <location>
        <begin position="1"/>
        <end position="99"/>
    </location>
</feature>
<organism evidence="4 5">
    <name type="scientific">Staphylotrichum tortipilum</name>
    <dbReference type="NCBI Taxonomy" id="2831512"/>
    <lineage>
        <taxon>Eukaryota</taxon>
        <taxon>Fungi</taxon>
        <taxon>Dikarya</taxon>
        <taxon>Ascomycota</taxon>
        <taxon>Pezizomycotina</taxon>
        <taxon>Sordariomycetes</taxon>
        <taxon>Sordariomycetidae</taxon>
        <taxon>Sordariales</taxon>
        <taxon>Chaetomiaceae</taxon>
        <taxon>Staphylotrichum</taxon>
    </lineage>
</organism>
<keyword evidence="2" id="KW-0472">Membrane</keyword>
<evidence type="ECO:0000259" key="3">
    <source>
        <dbReference type="Pfam" id="PF14295"/>
    </source>
</evidence>
<dbReference type="AlphaFoldDB" id="A0AAN6MLD1"/>
<dbReference type="Pfam" id="PF14295">
    <property type="entry name" value="PAN_4"/>
    <property type="match status" value="1"/>
</dbReference>
<keyword evidence="5" id="KW-1185">Reference proteome</keyword>
<feature type="transmembrane region" description="Helical" evidence="2">
    <location>
        <begin position="130"/>
        <end position="155"/>
    </location>
</feature>
<feature type="compositionally biased region" description="Low complexity" evidence="1">
    <location>
        <begin position="46"/>
        <end position="66"/>
    </location>
</feature>
<evidence type="ECO:0000256" key="1">
    <source>
        <dbReference type="SAM" id="MobiDB-lite"/>
    </source>
</evidence>
<reference evidence="4" key="1">
    <citation type="journal article" date="2023" name="Mol. Phylogenet. Evol.">
        <title>Genome-scale phylogeny and comparative genomics of the fungal order Sordariales.</title>
        <authorList>
            <person name="Hensen N."/>
            <person name="Bonometti L."/>
            <person name="Westerberg I."/>
            <person name="Brannstrom I.O."/>
            <person name="Guillou S."/>
            <person name="Cros-Aarteil S."/>
            <person name="Calhoun S."/>
            <person name="Haridas S."/>
            <person name="Kuo A."/>
            <person name="Mondo S."/>
            <person name="Pangilinan J."/>
            <person name="Riley R."/>
            <person name="LaButti K."/>
            <person name="Andreopoulos B."/>
            <person name="Lipzen A."/>
            <person name="Chen C."/>
            <person name="Yan M."/>
            <person name="Daum C."/>
            <person name="Ng V."/>
            <person name="Clum A."/>
            <person name="Steindorff A."/>
            <person name="Ohm R.A."/>
            <person name="Martin F."/>
            <person name="Silar P."/>
            <person name="Natvig D.O."/>
            <person name="Lalanne C."/>
            <person name="Gautier V."/>
            <person name="Ament-Velasquez S.L."/>
            <person name="Kruys A."/>
            <person name="Hutchinson M.I."/>
            <person name="Powell A.J."/>
            <person name="Barry K."/>
            <person name="Miller A.N."/>
            <person name="Grigoriev I.V."/>
            <person name="Debuchy R."/>
            <person name="Gladieux P."/>
            <person name="Hiltunen Thoren M."/>
            <person name="Johannesson H."/>
        </authorList>
    </citation>
    <scope>NUCLEOTIDE SEQUENCE</scope>
    <source>
        <strain evidence="4">CBS 103.79</strain>
    </source>
</reference>
<keyword evidence="2" id="KW-0812">Transmembrane</keyword>
<dbReference type="Gene3D" id="3.50.4.10">
    <property type="entry name" value="Hepatocyte Growth Factor"/>
    <property type="match status" value="1"/>
</dbReference>
<dbReference type="EMBL" id="MU855530">
    <property type="protein sequence ID" value="KAK3902142.1"/>
    <property type="molecule type" value="Genomic_DNA"/>
</dbReference>
<accession>A0AAN6MLD1</accession>
<feature type="domain" description="Apple" evidence="3">
    <location>
        <begin position="200"/>
        <end position="249"/>
    </location>
</feature>
<name>A0AAN6MLD1_9PEZI</name>